<sequence>MFNICRKVSQKILPHSLKVFVRGSNVEREIKSIPVLDHRSKAIAVLDFRPKTLAVLDHSPKTIAETIAVRDQHPEKKTNHVKNLGLKWRFTTFALNYFEGRLSKWVDNNHRADPNTQIIIKGLDLDAKTYPILVARYKDYQSKRNIVWKKPYKGWAVLNTDGSDTPPGKSPEDGSSTPSSARFGFILRNQFGDLIDWGSVVPEEILKDAADAEIEAVKSGLRLAILKKIRFLLIQMDHESLVNLLNDSLGSDEESDEASVPKIKEILILLQQLEKFEIVHVLREGNKANFISQLKKTDSKVLQTFIPPQLSKILQEDALGRISYRV</sequence>
<dbReference type="InterPro" id="IPR053151">
    <property type="entry name" value="RNase_H-like"/>
</dbReference>
<dbReference type="EMBL" id="CM010715">
    <property type="protein sequence ID" value="RZC45189.1"/>
    <property type="molecule type" value="Genomic_DNA"/>
</dbReference>
<proteinExistence type="predicted"/>
<keyword evidence="4" id="KW-1185">Reference proteome</keyword>
<name>A0A4Y7ICS0_PAPSO</name>
<evidence type="ECO:0000256" key="1">
    <source>
        <dbReference type="SAM" id="MobiDB-lite"/>
    </source>
</evidence>
<feature type="region of interest" description="Disordered" evidence="1">
    <location>
        <begin position="159"/>
        <end position="178"/>
    </location>
</feature>
<dbReference type="CDD" id="cd06222">
    <property type="entry name" value="RNase_H_like"/>
    <property type="match status" value="1"/>
</dbReference>
<dbReference type="Proteomes" id="UP000316621">
    <property type="component" value="Chromosome 1"/>
</dbReference>
<dbReference type="Pfam" id="PF13456">
    <property type="entry name" value="RVT_3"/>
    <property type="match status" value="1"/>
</dbReference>
<protein>
    <recommendedName>
        <fullName evidence="2">RNase H type-1 domain-containing protein</fullName>
    </recommendedName>
</protein>
<dbReference type="InterPro" id="IPR044730">
    <property type="entry name" value="RNase_H-like_dom_plant"/>
</dbReference>
<dbReference type="InterPro" id="IPR036397">
    <property type="entry name" value="RNaseH_sf"/>
</dbReference>
<evidence type="ECO:0000313" key="4">
    <source>
        <dbReference type="Proteomes" id="UP000316621"/>
    </source>
</evidence>
<dbReference type="Gramene" id="RZC45189">
    <property type="protein sequence ID" value="RZC45189"/>
    <property type="gene ID" value="C5167_038135"/>
</dbReference>
<dbReference type="AlphaFoldDB" id="A0A4Y7ICS0"/>
<dbReference type="Gene3D" id="3.30.420.10">
    <property type="entry name" value="Ribonuclease H-like superfamily/Ribonuclease H"/>
    <property type="match status" value="1"/>
</dbReference>
<evidence type="ECO:0000259" key="2">
    <source>
        <dbReference type="Pfam" id="PF13456"/>
    </source>
</evidence>
<dbReference type="PANTHER" id="PTHR47723">
    <property type="entry name" value="OS05G0353850 PROTEIN"/>
    <property type="match status" value="1"/>
</dbReference>
<evidence type="ECO:0000313" key="3">
    <source>
        <dbReference type="EMBL" id="RZC45189.1"/>
    </source>
</evidence>
<organism evidence="3 4">
    <name type="scientific">Papaver somniferum</name>
    <name type="common">Opium poppy</name>
    <dbReference type="NCBI Taxonomy" id="3469"/>
    <lineage>
        <taxon>Eukaryota</taxon>
        <taxon>Viridiplantae</taxon>
        <taxon>Streptophyta</taxon>
        <taxon>Embryophyta</taxon>
        <taxon>Tracheophyta</taxon>
        <taxon>Spermatophyta</taxon>
        <taxon>Magnoliopsida</taxon>
        <taxon>Ranunculales</taxon>
        <taxon>Papaveraceae</taxon>
        <taxon>Papaveroideae</taxon>
        <taxon>Papaver</taxon>
    </lineage>
</organism>
<accession>A0A4Y7ICS0</accession>
<feature type="domain" description="RNase H type-1" evidence="2">
    <location>
        <begin position="173"/>
        <end position="288"/>
    </location>
</feature>
<gene>
    <name evidence="3" type="ORF">C5167_038135</name>
</gene>
<dbReference type="SUPFAM" id="SSF53098">
    <property type="entry name" value="Ribonuclease H-like"/>
    <property type="match status" value="1"/>
</dbReference>
<dbReference type="PANTHER" id="PTHR47723:SF19">
    <property type="entry name" value="POLYNUCLEOTIDYL TRANSFERASE, RIBONUCLEASE H-LIKE SUPERFAMILY PROTEIN"/>
    <property type="match status" value="1"/>
</dbReference>
<reference evidence="3 4" key="1">
    <citation type="journal article" date="2018" name="Science">
        <title>The opium poppy genome and morphinan production.</title>
        <authorList>
            <person name="Guo L."/>
            <person name="Winzer T."/>
            <person name="Yang X."/>
            <person name="Li Y."/>
            <person name="Ning Z."/>
            <person name="He Z."/>
            <person name="Teodor R."/>
            <person name="Lu Y."/>
            <person name="Bowser T.A."/>
            <person name="Graham I.A."/>
            <person name="Ye K."/>
        </authorList>
    </citation>
    <scope>NUCLEOTIDE SEQUENCE [LARGE SCALE GENOMIC DNA]</scope>
    <source>
        <strain evidence="4">cv. HN1</strain>
        <tissue evidence="3">Leaves</tissue>
    </source>
</reference>
<dbReference type="GO" id="GO:0003676">
    <property type="term" value="F:nucleic acid binding"/>
    <property type="evidence" value="ECO:0007669"/>
    <property type="project" value="InterPro"/>
</dbReference>
<dbReference type="InterPro" id="IPR002156">
    <property type="entry name" value="RNaseH_domain"/>
</dbReference>
<dbReference type="InterPro" id="IPR012337">
    <property type="entry name" value="RNaseH-like_sf"/>
</dbReference>
<dbReference type="GO" id="GO:0004523">
    <property type="term" value="F:RNA-DNA hybrid ribonuclease activity"/>
    <property type="evidence" value="ECO:0007669"/>
    <property type="project" value="InterPro"/>
</dbReference>